<keyword evidence="26" id="KW-1185">Reference proteome</keyword>
<protein>
    <recommendedName>
        <fullName evidence="17">cGMP-dependent protein kinase</fullName>
        <ecNumber evidence="5">2.7.11.12</ecNumber>
    </recommendedName>
</protein>
<evidence type="ECO:0000256" key="18">
    <source>
        <dbReference type="ARBA" id="ARBA00047298"/>
    </source>
</evidence>
<proteinExistence type="inferred from homology"/>
<dbReference type="InterPro" id="IPR008271">
    <property type="entry name" value="Ser/Thr_kinase_AS"/>
</dbReference>
<feature type="domain" description="Cyclic nucleotide-binding" evidence="23">
    <location>
        <begin position="447"/>
        <end position="545"/>
    </location>
</feature>
<dbReference type="FunFam" id="2.60.120.10:FF:000068">
    <property type="entry name" value="cGMP-dependent protein kinase"/>
    <property type="match status" value="1"/>
</dbReference>
<evidence type="ECO:0000256" key="13">
    <source>
        <dbReference type="ARBA" id="ARBA00022840"/>
    </source>
</evidence>
<feature type="domain" description="AGC-kinase C-terminal" evidence="24">
    <location>
        <begin position="825"/>
        <end position="893"/>
    </location>
</feature>
<organism evidence="25 26">
    <name type="scientific">Stentor coeruleus</name>
    <dbReference type="NCBI Taxonomy" id="5963"/>
    <lineage>
        <taxon>Eukaryota</taxon>
        <taxon>Sar</taxon>
        <taxon>Alveolata</taxon>
        <taxon>Ciliophora</taxon>
        <taxon>Postciliodesmatophora</taxon>
        <taxon>Heterotrichea</taxon>
        <taxon>Heterotrichida</taxon>
        <taxon>Stentoridae</taxon>
        <taxon>Stentor</taxon>
    </lineage>
</organism>
<dbReference type="PROSITE" id="PS00889">
    <property type="entry name" value="CNMP_BINDING_2"/>
    <property type="match status" value="3"/>
</dbReference>
<evidence type="ECO:0000256" key="19">
    <source>
        <dbReference type="ARBA" id="ARBA00047462"/>
    </source>
</evidence>
<gene>
    <name evidence="25" type="ORF">SteCoe_3952</name>
</gene>
<dbReference type="PROSITE" id="PS00108">
    <property type="entry name" value="PROTEIN_KINASE_ST"/>
    <property type="match status" value="1"/>
</dbReference>
<evidence type="ECO:0000256" key="9">
    <source>
        <dbReference type="ARBA" id="ARBA00022679"/>
    </source>
</evidence>
<feature type="binding site" evidence="20">
    <location>
        <position position="598"/>
    </location>
    <ligand>
        <name>ATP</name>
        <dbReference type="ChEBI" id="CHEBI:30616"/>
    </ligand>
</feature>
<dbReference type="SMART" id="SM00220">
    <property type="entry name" value="S_TKc"/>
    <property type="match status" value="1"/>
</dbReference>
<evidence type="ECO:0000256" key="14">
    <source>
        <dbReference type="ARBA" id="ARBA00022842"/>
    </source>
</evidence>
<feature type="region of interest" description="Disordered" evidence="21">
    <location>
        <begin position="870"/>
        <end position="893"/>
    </location>
</feature>
<comment type="catalytic activity">
    <reaction evidence="18">
        <text>L-threonyl-[protein] + ATP = O-phospho-L-threonyl-[protein] + ADP + H(+)</text>
        <dbReference type="Rhea" id="RHEA:46608"/>
        <dbReference type="Rhea" id="RHEA-COMP:11060"/>
        <dbReference type="Rhea" id="RHEA-COMP:11605"/>
        <dbReference type="ChEBI" id="CHEBI:15378"/>
        <dbReference type="ChEBI" id="CHEBI:30013"/>
        <dbReference type="ChEBI" id="CHEBI:30616"/>
        <dbReference type="ChEBI" id="CHEBI:61977"/>
        <dbReference type="ChEBI" id="CHEBI:456216"/>
        <dbReference type="EC" id="2.7.11.12"/>
    </reaction>
</comment>
<keyword evidence="9" id="KW-0808">Transferase</keyword>
<dbReference type="InterPro" id="IPR014710">
    <property type="entry name" value="RmlC-like_jellyroll"/>
</dbReference>
<dbReference type="Gene3D" id="2.60.120.10">
    <property type="entry name" value="Jelly Rolls"/>
    <property type="match status" value="4"/>
</dbReference>
<evidence type="ECO:0000259" key="23">
    <source>
        <dbReference type="PROSITE" id="PS50042"/>
    </source>
</evidence>
<dbReference type="PANTHER" id="PTHR24353">
    <property type="entry name" value="CYCLIC NUCLEOTIDE-DEPENDENT PROTEIN KINASE"/>
    <property type="match status" value="1"/>
</dbReference>
<comment type="catalytic activity">
    <reaction evidence="19">
        <text>L-seryl-[protein] + ATP = O-phospho-L-seryl-[protein] + ADP + H(+)</text>
        <dbReference type="Rhea" id="RHEA:17989"/>
        <dbReference type="Rhea" id="RHEA-COMP:9863"/>
        <dbReference type="Rhea" id="RHEA-COMP:11604"/>
        <dbReference type="ChEBI" id="CHEBI:15378"/>
        <dbReference type="ChEBI" id="CHEBI:29999"/>
        <dbReference type="ChEBI" id="CHEBI:30616"/>
        <dbReference type="ChEBI" id="CHEBI:83421"/>
        <dbReference type="ChEBI" id="CHEBI:456216"/>
        <dbReference type="EC" id="2.7.11.12"/>
    </reaction>
</comment>
<dbReference type="EC" id="2.7.11.12" evidence="5"/>
<dbReference type="InterPro" id="IPR000595">
    <property type="entry name" value="cNMP-bd_dom"/>
</dbReference>
<dbReference type="PRINTS" id="PR00103">
    <property type="entry name" value="CAMPKINASE"/>
</dbReference>
<evidence type="ECO:0000256" key="17">
    <source>
        <dbReference type="ARBA" id="ARBA00024113"/>
    </source>
</evidence>
<dbReference type="InterPro" id="IPR011009">
    <property type="entry name" value="Kinase-like_dom_sf"/>
</dbReference>
<dbReference type="FunFam" id="1.10.510.10:FF:000571">
    <property type="entry name" value="Maternal embryonic leucine zipper kinase"/>
    <property type="match status" value="1"/>
</dbReference>
<keyword evidence="6" id="KW-0963">Cytoplasm</keyword>
<feature type="domain" description="Protein kinase" evidence="22">
    <location>
        <begin position="569"/>
        <end position="824"/>
    </location>
</feature>
<keyword evidence="8" id="KW-0140">cGMP</keyword>
<name>A0A1R2CVU4_9CILI</name>
<evidence type="ECO:0000256" key="15">
    <source>
        <dbReference type="ARBA" id="ARBA00022992"/>
    </source>
</evidence>
<dbReference type="Proteomes" id="UP000187209">
    <property type="component" value="Unassembled WGS sequence"/>
</dbReference>
<evidence type="ECO:0000256" key="2">
    <source>
        <dbReference type="ARBA" id="ARBA00004308"/>
    </source>
</evidence>
<evidence type="ECO:0000256" key="16">
    <source>
        <dbReference type="ARBA" id="ARBA00023136"/>
    </source>
</evidence>
<dbReference type="GO" id="GO:0005524">
    <property type="term" value="F:ATP binding"/>
    <property type="evidence" value="ECO:0007669"/>
    <property type="project" value="UniProtKB-UniRule"/>
</dbReference>
<comment type="subunit">
    <text evidence="4">Monomer.</text>
</comment>
<comment type="subcellular location">
    <subcellularLocation>
        <location evidence="2">Endomembrane system</location>
    </subcellularLocation>
</comment>
<evidence type="ECO:0000256" key="21">
    <source>
        <dbReference type="SAM" id="MobiDB-lite"/>
    </source>
</evidence>
<dbReference type="SUPFAM" id="SSF51206">
    <property type="entry name" value="cAMP-binding domain-like"/>
    <property type="match status" value="4"/>
</dbReference>
<dbReference type="Gene3D" id="3.30.200.20">
    <property type="entry name" value="Phosphorylase Kinase, domain 1"/>
    <property type="match status" value="1"/>
</dbReference>
<dbReference type="PROSITE" id="PS00888">
    <property type="entry name" value="CNMP_BINDING_1"/>
    <property type="match status" value="1"/>
</dbReference>
<keyword evidence="16" id="KW-0472">Membrane</keyword>
<dbReference type="Pfam" id="PF00027">
    <property type="entry name" value="cNMP_binding"/>
    <property type="match status" value="3"/>
</dbReference>
<dbReference type="PROSITE" id="PS50011">
    <property type="entry name" value="PROTEIN_KINASE_DOM"/>
    <property type="match status" value="1"/>
</dbReference>
<evidence type="ECO:0000256" key="3">
    <source>
        <dbReference type="ARBA" id="ARBA00006352"/>
    </source>
</evidence>
<dbReference type="InterPro" id="IPR000719">
    <property type="entry name" value="Prot_kinase_dom"/>
</dbReference>
<dbReference type="PROSITE" id="PS51285">
    <property type="entry name" value="AGC_KINASE_CTER"/>
    <property type="match status" value="1"/>
</dbReference>
<dbReference type="GO" id="GO:0005952">
    <property type="term" value="C:cAMP-dependent protein kinase complex"/>
    <property type="evidence" value="ECO:0007669"/>
    <property type="project" value="TreeGrafter"/>
</dbReference>
<feature type="domain" description="Cyclic nucleotide-binding" evidence="23">
    <location>
        <begin position="88"/>
        <end position="203"/>
    </location>
</feature>
<comment type="similarity">
    <text evidence="3">Belongs to the protein kinase superfamily. AGC Ser/Thr protein kinase family. cGMP subfamily.</text>
</comment>
<dbReference type="OrthoDB" id="100546at2759"/>
<evidence type="ECO:0000256" key="4">
    <source>
        <dbReference type="ARBA" id="ARBA00011245"/>
    </source>
</evidence>
<evidence type="ECO:0000256" key="10">
    <source>
        <dbReference type="ARBA" id="ARBA00022723"/>
    </source>
</evidence>
<keyword evidence="7" id="KW-0723">Serine/threonine-protein kinase</keyword>
<keyword evidence="13 20" id="KW-0067">ATP-binding</keyword>
<keyword evidence="11 20" id="KW-0547">Nucleotide-binding</keyword>
<evidence type="ECO:0000256" key="7">
    <source>
        <dbReference type="ARBA" id="ARBA00022527"/>
    </source>
</evidence>
<reference evidence="25 26" key="1">
    <citation type="submission" date="2016-11" db="EMBL/GenBank/DDBJ databases">
        <title>The macronuclear genome of Stentor coeruleus: a giant cell with tiny introns.</title>
        <authorList>
            <person name="Slabodnick M."/>
            <person name="Ruby J.G."/>
            <person name="Reiff S.B."/>
            <person name="Swart E.C."/>
            <person name="Gosai S."/>
            <person name="Prabakaran S."/>
            <person name="Witkowska E."/>
            <person name="Larue G.E."/>
            <person name="Fisher S."/>
            <person name="Freeman R.M."/>
            <person name="Gunawardena J."/>
            <person name="Chu W."/>
            <person name="Stover N.A."/>
            <person name="Gregory B.D."/>
            <person name="Nowacki M."/>
            <person name="Derisi J."/>
            <person name="Roy S.W."/>
            <person name="Marshall W.F."/>
            <person name="Sood P."/>
        </authorList>
    </citation>
    <scope>NUCLEOTIDE SEQUENCE [LARGE SCALE GENOMIC DNA]</scope>
    <source>
        <strain evidence="25">WM001</strain>
    </source>
</reference>
<comment type="cofactor">
    <cofactor evidence="1">
        <name>Mg(2+)</name>
        <dbReference type="ChEBI" id="CHEBI:18420"/>
    </cofactor>
</comment>
<dbReference type="Gene3D" id="1.10.510.10">
    <property type="entry name" value="Transferase(Phosphotransferase) domain 1"/>
    <property type="match status" value="1"/>
</dbReference>
<dbReference type="AlphaFoldDB" id="A0A1R2CVU4"/>
<comment type="caution">
    <text evidence="25">The sequence shown here is derived from an EMBL/GenBank/DDBJ whole genome shotgun (WGS) entry which is preliminary data.</text>
</comment>
<dbReference type="GO" id="GO:0004691">
    <property type="term" value="F:cAMP-dependent protein kinase activity"/>
    <property type="evidence" value="ECO:0007669"/>
    <property type="project" value="TreeGrafter"/>
</dbReference>
<keyword evidence="10" id="KW-0479">Metal-binding</keyword>
<evidence type="ECO:0000256" key="20">
    <source>
        <dbReference type="PROSITE-ProRule" id="PRU10141"/>
    </source>
</evidence>
<evidence type="ECO:0000256" key="11">
    <source>
        <dbReference type="ARBA" id="ARBA00022741"/>
    </source>
</evidence>
<evidence type="ECO:0000259" key="24">
    <source>
        <dbReference type="PROSITE" id="PS51285"/>
    </source>
</evidence>
<dbReference type="Pfam" id="PF00069">
    <property type="entry name" value="Pkinase"/>
    <property type="match status" value="1"/>
</dbReference>
<dbReference type="InterPro" id="IPR018490">
    <property type="entry name" value="cNMP-bd_dom_sf"/>
</dbReference>
<dbReference type="SUPFAM" id="SSF56112">
    <property type="entry name" value="Protein kinase-like (PK-like)"/>
    <property type="match status" value="1"/>
</dbReference>
<evidence type="ECO:0000256" key="5">
    <source>
        <dbReference type="ARBA" id="ARBA00012428"/>
    </source>
</evidence>
<dbReference type="CDD" id="cd00038">
    <property type="entry name" value="CAP_ED"/>
    <property type="match status" value="3"/>
</dbReference>
<dbReference type="SMART" id="SM00100">
    <property type="entry name" value="cNMP"/>
    <property type="match status" value="3"/>
</dbReference>
<feature type="domain" description="Cyclic nucleotide-binding" evidence="23">
    <location>
        <begin position="206"/>
        <end position="305"/>
    </location>
</feature>
<dbReference type="EMBL" id="MPUH01000048">
    <property type="protein sequence ID" value="OMJ93134.1"/>
    <property type="molecule type" value="Genomic_DNA"/>
</dbReference>
<evidence type="ECO:0000256" key="12">
    <source>
        <dbReference type="ARBA" id="ARBA00022777"/>
    </source>
</evidence>
<dbReference type="GO" id="GO:0012505">
    <property type="term" value="C:endomembrane system"/>
    <property type="evidence" value="ECO:0007669"/>
    <property type="project" value="UniProtKB-SubCell"/>
</dbReference>
<keyword evidence="12" id="KW-0418">Kinase</keyword>
<dbReference type="InterPro" id="IPR017441">
    <property type="entry name" value="Protein_kinase_ATP_BS"/>
</dbReference>
<evidence type="ECO:0000256" key="1">
    <source>
        <dbReference type="ARBA" id="ARBA00001946"/>
    </source>
</evidence>
<dbReference type="PROSITE" id="PS50042">
    <property type="entry name" value="CNMP_BINDING_3"/>
    <property type="match status" value="3"/>
</dbReference>
<dbReference type="PANTHER" id="PTHR24353:SF37">
    <property type="entry name" value="CAMP-DEPENDENT PROTEIN KINASE CATALYTIC SUBUNIT PRKX"/>
    <property type="match status" value="1"/>
</dbReference>
<dbReference type="GO" id="GO:0004692">
    <property type="term" value="F:cGMP-dependent protein kinase activity"/>
    <property type="evidence" value="ECO:0007669"/>
    <property type="project" value="UniProtKB-EC"/>
</dbReference>
<keyword evidence="15" id="KW-0142">cGMP-binding</keyword>
<dbReference type="InterPro" id="IPR018488">
    <property type="entry name" value="cNMP-bd_CS"/>
</dbReference>
<evidence type="ECO:0000313" key="25">
    <source>
        <dbReference type="EMBL" id="OMJ93134.1"/>
    </source>
</evidence>
<evidence type="ECO:0000259" key="22">
    <source>
        <dbReference type="PROSITE" id="PS50011"/>
    </source>
</evidence>
<dbReference type="GO" id="GO:0046872">
    <property type="term" value="F:metal ion binding"/>
    <property type="evidence" value="ECO:0007669"/>
    <property type="project" value="UniProtKB-KW"/>
</dbReference>
<sequence>MGSCVNKFQGRNVILNEINLPSPKNEILDESSNIISITRKVSKHKAPVIDSRLLSEVYIEASTAQILEVPKNPKEIDIIRHSLAKHFIFRNLKENYASVIIHHMRLYNLKSNEIIFEQGRPGTNFYVVSKGKLEIIINSTRVKILSTGDSFGEMALLHDTPRTATITTMTACSLWCLDRKTFRSTLEALELINYEENKKFIDSISVFQTLNISQKETLVHCLTTHTFNPGSVIVNEGDPGDLLYIIKEGMVLVTKNNQEVRRMGKGFYFGEQALLYVSPRTASVTAVDCVKCLAISGKELNELLGNKLQDIIYENSVRIGIEKDPLLQKLTKFQAESLIKVMKIRTFTDGDTIIPSGMPLNNNITIVVKGSLAKSRSSVLIAKVFDAINAENVIKNTKGSFDESIIAIGETTVATINRDELESRLGGSFEEITSNNDALKILRRIQIFRGLGYTAINHIIKCMKIAEYPNGAIVVEQNDPGEAFFIVKSGKAEVLKDGHNVRTITKHDYFGERSLLFNNFRSATVKAKGHLVCWVILKSQFTEILDDAIRKQFLDRIELQDDTVELEDLEIVKTLGSGMFGNVFLTVHKTKKILYALKTVDRRKIAAFEIQENIVLERKILLELDHIFIMKLVRTFKDHFRLYFLLEYIRGMDLFDVLREIGLLTESDSKFFTACLIVILEHLHERDIIYRDLKPENIVVDEEGYPKLIDFGTSKIIKGRTFTIVGTPHYMAPEVITGHGYSLSADYWSLGVLSYEFLYGKVPFGDEESDPYVIYEKIQEHTLEFPRWSDRKSKSKEFISQILSVNPAKRFGGGFDTMKLHSWFQGLDWDKLLSKQLKPPFIPKIKNNKVEVDNALKIPKEFQETIAQVEAKDEIPPPRRKASRVPADWDEEF</sequence>
<evidence type="ECO:0000256" key="6">
    <source>
        <dbReference type="ARBA" id="ARBA00022490"/>
    </source>
</evidence>
<dbReference type="GO" id="GO:0030553">
    <property type="term" value="F:cGMP binding"/>
    <property type="evidence" value="ECO:0007669"/>
    <property type="project" value="UniProtKB-KW"/>
</dbReference>
<dbReference type="PROSITE" id="PS00107">
    <property type="entry name" value="PROTEIN_KINASE_ATP"/>
    <property type="match status" value="1"/>
</dbReference>
<dbReference type="InterPro" id="IPR000961">
    <property type="entry name" value="AGC-kinase_C"/>
</dbReference>
<evidence type="ECO:0000256" key="8">
    <source>
        <dbReference type="ARBA" id="ARBA00022535"/>
    </source>
</evidence>
<accession>A0A1R2CVU4</accession>
<keyword evidence="14" id="KW-0460">Magnesium</keyword>
<evidence type="ECO:0000313" key="26">
    <source>
        <dbReference type="Proteomes" id="UP000187209"/>
    </source>
</evidence>